<keyword evidence="1" id="KW-0732">Signal</keyword>
<evidence type="ECO:0000313" key="2">
    <source>
        <dbReference type="EMBL" id="MCQ9304564.1"/>
    </source>
</evidence>
<dbReference type="AlphaFoldDB" id="A0AAW5LM41"/>
<gene>
    <name evidence="2" type="ORF">NQ032_13225</name>
</gene>
<evidence type="ECO:0000256" key="1">
    <source>
        <dbReference type="SAM" id="SignalP"/>
    </source>
</evidence>
<reference evidence="2" key="1">
    <citation type="submission" date="2022-07" db="EMBL/GenBank/DDBJ databases">
        <title>Bacterial species isolated from the porcine tonsil microbiota.</title>
        <authorList>
            <person name="Oliveira I.M.F."/>
        </authorList>
    </citation>
    <scope>NUCLEOTIDE SEQUENCE</scope>
    <source>
        <strain evidence="2">8QC2O2</strain>
    </source>
</reference>
<name>A0AAW5LM41_MAMSC</name>
<proteinExistence type="predicted"/>
<dbReference type="RefSeq" id="WP_218697238.1">
    <property type="nucleotide sequence ID" value="NZ_CP064868.1"/>
</dbReference>
<organism evidence="2 3">
    <name type="scientific">Mammaliicoccus sciuri</name>
    <name type="common">Staphylococcus sciuri</name>
    <dbReference type="NCBI Taxonomy" id="1296"/>
    <lineage>
        <taxon>Bacteria</taxon>
        <taxon>Bacillati</taxon>
        <taxon>Bacillota</taxon>
        <taxon>Bacilli</taxon>
        <taxon>Bacillales</taxon>
        <taxon>Staphylococcaceae</taxon>
        <taxon>Mammaliicoccus</taxon>
    </lineage>
</organism>
<accession>A0AAW5LM41</accession>
<comment type="caution">
    <text evidence="2">The sequence shown here is derived from an EMBL/GenBank/DDBJ whole genome shotgun (WGS) entry which is preliminary data.</text>
</comment>
<evidence type="ECO:0000313" key="3">
    <source>
        <dbReference type="Proteomes" id="UP001204068"/>
    </source>
</evidence>
<protein>
    <submittedName>
        <fullName evidence="2">Uncharacterized protein</fullName>
    </submittedName>
</protein>
<feature type="signal peptide" evidence="1">
    <location>
        <begin position="1"/>
        <end position="23"/>
    </location>
</feature>
<dbReference type="Proteomes" id="UP001204068">
    <property type="component" value="Unassembled WGS sequence"/>
</dbReference>
<sequence>MKRLVLIITCFILLLTCQSVANAKGNTTDTYWHNEFRMWSPYDHTPARSKLNTSAYYNKNFGWVGENSRRVRGMTIWAALYDGRDVSNGHYYWATRGSVTKLYNLAVERYAPGVAVRIDAKTYANGYLDGVWSPDSY</sequence>
<feature type="chain" id="PRO_5043980775" evidence="1">
    <location>
        <begin position="24"/>
        <end position="137"/>
    </location>
</feature>
<dbReference type="EMBL" id="JANILD010000006">
    <property type="protein sequence ID" value="MCQ9304564.1"/>
    <property type="molecule type" value="Genomic_DNA"/>
</dbReference>